<organism evidence="1 2">
    <name type="scientific">Rhodnius prolixus</name>
    <name type="common">Triatomid bug</name>
    <dbReference type="NCBI Taxonomy" id="13249"/>
    <lineage>
        <taxon>Eukaryota</taxon>
        <taxon>Metazoa</taxon>
        <taxon>Ecdysozoa</taxon>
        <taxon>Arthropoda</taxon>
        <taxon>Hexapoda</taxon>
        <taxon>Insecta</taxon>
        <taxon>Pterygota</taxon>
        <taxon>Neoptera</taxon>
        <taxon>Paraneoptera</taxon>
        <taxon>Hemiptera</taxon>
        <taxon>Heteroptera</taxon>
        <taxon>Panheteroptera</taxon>
        <taxon>Cimicomorpha</taxon>
        <taxon>Reduviidae</taxon>
        <taxon>Triatominae</taxon>
        <taxon>Rhodnius</taxon>
    </lineage>
</organism>
<proteinExistence type="predicted"/>
<protein>
    <submittedName>
        <fullName evidence="1">Uncharacterized protein</fullName>
    </submittedName>
</protein>
<evidence type="ECO:0000313" key="2">
    <source>
        <dbReference type="Proteomes" id="UP000015103"/>
    </source>
</evidence>
<sequence>MFQWLLAIGYWLFYWLWAIGYSIGVGYWLLAIGYSIGYWLLAIGYSIGYWLFYWLLAILLAVGFSIGYWLLAILLAVGFSIGYWLSYWLLAIGYSIGCWLFYSFKTNLAKTRKNILKAEDRLIMSAAILLLITLSQLMLTSSTSNLTEIINDVTLLKNELNTFMAQDGNRKERSASGEFVRPPKVVDTAIVKNKLHELQNNVTKLAEAISNKNQNVDDIKNRISSMEREIEELSKLYDDIDREIIQTLANIPFNLPDLLAKYKNQNVDDIKNRISTMEEQIEDLSKLYDDKDREITQTLAKFQSDLLAKYNNREQEIAKLEYEEFLEAIKHRYYKFAAVKFVTMKNETNAINWVERAYEEIGDLPPLVELAEKVDDMKRKLLIYKTIVNSSNFQHCLDCNIIITCHKMVHISYIIRGDETELLLLELDIINSLPMRANQFDCWRNSIETNREMVKNHVQRYCSSGHQLEPNKPARNYSGYCYPIDSIYSIFQ</sequence>
<dbReference type="Proteomes" id="UP000015103">
    <property type="component" value="Unassembled WGS sequence"/>
</dbReference>
<dbReference type="Gene3D" id="1.20.5.340">
    <property type="match status" value="1"/>
</dbReference>
<keyword evidence="2" id="KW-1185">Reference proteome</keyword>
<reference evidence="1" key="1">
    <citation type="submission" date="2015-05" db="UniProtKB">
        <authorList>
            <consortium name="EnsemblMetazoa"/>
        </authorList>
    </citation>
    <scope>IDENTIFICATION</scope>
</reference>
<evidence type="ECO:0000313" key="1">
    <source>
        <dbReference type="EnsemblMetazoa" id="RPRC015050-PA"/>
    </source>
</evidence>
<dbReference type="VEuPathDB" id="VectorBase:RPRC015050"/>
<dbReference type="HOGENOM" id="CLU_554696_0_0_1"/>
<dbReference type="AlphaFoldDB" id="T1IFI1"/>
<dbReference type="InParanoid" id="T1IFI1"/>
<name>T1IFI1_RHOPR</name>
<accession>T1IFI1</accession>
<dbReference type="EnsemblMetazoa" id="RPRC015050-RA">
    <property type="protein sequence ID" value="RPRC015050-PA"/>
    <property type="gene ID" value="RPRC015050"/>
</dbReference>
<dbReference type="EMBL" id="ACPB03005797">
    <property type="status" value="NOT_ANNOTATED_CDS"/>
    <property type="molecule type" value="Genomic_DNA"/>
</dbReference>